<keyword evidence="1" id="KW-0472">Membrane</keyword>
<dbReference type="Proteomes" id="UP000249046">
    <property type="component" value="Unassembled WGS sequence"/>
</dbReference>
<evidence type="ECO:0000256" key="1">
    <source>
        <dbReference type="SAM" id="Phobius"/>
    </source>
</evidence>
<evidence type="ECO:0000313" key="2">
    <source>
        <dbReference type="EMBL" id="PZQ13188.1"/>
    </source>
</evidence>
<feature type="transmembrane region" description="Helical" evidence="1">
    <location>
        <begin position="131"/>
        <end position="149"/>
    </location>
</feature>
<feature type="transmembrane region" description="Helical" evidence="1">
    <location>
        <begin position="104"/>
        <end position="125"/>
    </location>
</feature>
<proteinExistence type="predicted"/>
<gene>
    <name evidence="2" type="ORF">DI564_11815</name>
</gene>
<keyword evidence="1" id="KW-0812">Transmembrane</keyword>
<feature type="transmembrane region" description="Helical" evidence="1">
    <location>
        <begin position="33"/>
        <end position="50"/>
    </location>
</feature>
<accession>A0A2W5KCP2</accession>
<name>A0A2W5KCP2_9GAMM</name>
<organism evidence="2 3">
    <name type="scientific">Rhodanobacter denitrificans</name>
    <dbReference type="NCBI Taxonomy" id="666685"/>
    <lineage>
        <taxon>Bacteria</taxon>
        <taxon>Pseudomonadati</taxon>
        <taxon>Pseudomonadota</taxon>
        <taxon>Gammaproteobacteria</taxon>
        <taxon>Lysobacterales</taxon>
        <taxon>Rhodanobacteraceae</taxon>
        <taxon>Rhodanobacter</taxon>
    </lineage>
</organism>
<sequence length="211" mass="22426">MSLPSRTHSPEDDLAFLRSIAEGAGRTRMAGGVAYLAGGLLYGLQCLFHWGQMTGLIRWPGWASLSFVVAVTVIFLIVLIAAIRRDRGASRQGSSANRALGATFAGAGLANLAMVAVFGANALRLGSLEVWLLYPAVVFALQGAVWYVMHALQRRTWMLATAIGWLVAAVALGLANGSAYYLVVCTVSLFGLMALPGWIMLREARVAQAGT</sequence>
<evidence type="ECO:0000313" key="3">
    <source>
        <dbReference type="Proteomes" id="UP000249046"/>
    </source>
</evidence>
<reference evidence="2 3" key="1">
    <citation type="submission" date="2017-08" db="EMBL/GenBank/DDBJ databases">
        <title>Infants hospitalized years apart are colonized by the same room-sourced microbial strains.</title>
        <authorList>
            <person name="Brooks B."/>
            <person name="Olm M.R."/>
            <person name="Firek B.A."/>
            <person name="Baker R."/>
            <person name="Thomas B.C."/>
            <person name="Morowitz M.J."/>
            <person name="Banfield J.F."/>
        </authorList>
    </citation>
    <scope>NUCLEOTIDE SEQUENCE [LARGE SCALE GENOMIC DNA]</scope>
    <source>
        <strain evidence="2">S2_005_003_R2_42</strain>
    </source>
</reference>
<keyword evidence="1" id="KW-1133">Transmembrane helix</keyword>
<feature type="transmembrane region" description="Helical" evidence="1">
    <location>
        <begin position="180"/>
        <end position="201"/>
    </location>
</feature>
<comment type="caution">
    <text evidence="2">The sequence shown here is derived from an EMBL/GenBank/DDBJ whole genome shotgun (WGS) entry which is preliminary data.</text>
</comment>
<protein>
    <submittedName>
        <fullName evidence="2">Uncharacterized protein</fullName>
    </submittedName>
</protein>
<dbReference type="EMBL" id="QFPO01000010">
    <property type="protein sequence ID" value="PZQ13188.1"/>
    <property type="molecule type" value="Genomic_DNA"/>
</dbReference>
<feature type="transmembrane region" description="Helical" evidence="1">
    <location>
        <begin position="156"/>
        <end position="174"/>
    </location>
</feature>
<dbReference type="AlphaFoldDB" id="A0A2W5KCP2"/>
<feature type="transmembrane region" description="Helical" evidence="1">
    <location>
        <begin position="62"/>
        <end position="83"/>
    </location>
</feature>